<dbReference type="Proteomes" id="UP000578531">
    <property type="component" value="Unassembled WGS sequence"/>
</dbReference>
<dbReference type="PANTHER" id="PTHR21737">
    <property type="entry name" value="POLYGLUTAMINE BINDING PROTEIN 1/MARVEL MEMBRANE-ASSOCIATING DOMAIN CONTAINING 3"/>
    <property type="match status" value="1"/>
</dbReference>
<evidence type="ECO:0000256" key="1">
    <source>
        <dbReference type="ARBA" id="ARBA00006895"/>
    </source>
</evidence>
<evidence type="ECO:0000313" key="7">
    <source>
        <dbReference type="Proteomes" id="UP000578531"/>
    </source>
</evidence>
<dbReference type="Pfam" id="PF09732">
    <property type="entry name" value="CactinC_cactus"/>
    <property type="match status" value="1"/>
</dbReference>
<feature type="domain" description="Splicing factor cactin central" evidence="5">
    <location>
        <begin position="67"/>
        <end position="269"/>
    </location>
</feature>
<dbReference type="EMBL" id="JACCJC010000014">
    <property type="protein sequence ID" value="KAF6237384.1"/>
    <property type="molecule type" value="Genomic_DNA"/>
</dbReference>
<dbReference type="Pfam" id="PF10312">
    <property type="entry name" value="Cactin_mid"/>
    <property type="match status" value="1"/>
</dbReference>
<accession>A0A8H6FYY9</accession>
<feature type="compositionally biased region" description="Basic and acidic residues" evidence="3">
    <location>
        <begin position="27"/>
        <end position="54"/>
    </location>
</feature>
<name>A0A8H6FYY9_9LECA</name>
<evidence type="ECO:0000313" key="6">
    <source>
        <dbReference type="EMBL" id="KAF6237384.1"/>
    </source>
</evidence>
<dbReference type="SMART" id="SM01050">
    <property type="entry name" value="CactinC_cactus"/>
    <property type="match status" value="1"/>
</dbReference>
<dbReference type="AlphaFoldDB" id="A0A8H6FYY9"/>
<dbReference type="InterPro" id="IPR019134">
    <property type="entry name" value="Cactin_C"/>
</dbReference>
<feature type="region of interest" description="Disordered" evidence="3">
    <location>
        <begin position="1"/>
        <end position="54"/>
    </location>
</feature>
<evidence type="ECO:0000259" key="5">
    <source>
        <dbReference type="Pfam" id="PF10312"/>
    </source>
</evidence>
<feature type="region of interest" description="Disordered" evidence="3">
    <location>
        <begin position="381"/>
        <end position="403"/>
    </location>
</feature>
<evidence type="ECO:0000259" key="4">
    <source>
        <dbReference type="Pfam" id="PF09732"/>
    </source>
</evidence>
<sequence>MPIHESRKRSEPSSPPLWQRPAKDHRRNQNQDRPRRLGGDHGQDDDISARKEQESFAREQTRLNQIQEAEQMREWVSKEDDFVLQQSKKKAHIRVREGRAKSIDWLAVTLGVIDPTRDPLEEDTNESDIDVVDPSAVFEGLDLPQLQDLRKDIETYMALESNQSNGRYWKAWFVQSDSWRFSDLSQALQLICKDYQDRLVPAESRGRSASSVAADVDRLLGPKTLTELENLEKQISDKLQSNEPIDVEYWEQLVRNVAVYKSRAELNTVYKNIIESRLNDLRHEQRAEAVLVRDKLALLTNSSSSKDLRPDSVTLIVDKSNAGPPSLKYSRDLDPEPLLRIRAEDKGLDAIDEKDFMDKLAFERQRVLKLKYVPLRQAQSDKKAPVAASKTAEAPTSGASRFATVPSEDFSSATIALYEREVARGVQEDEEIFAGEEDLSSSSKPQWAGKYRPRKPRYFNRVQMGYEWNKYNQTHYDHDNPPPKVVQGYKFNVFYPDLIDKTKAPTYRIERENGRKRGESFAPAGEEDTCLIRFVSGPPYEDLAFRIVDKEWDYSAKRERGFRSSFDKGILQLHFQFKKGSRSRHLCSRVLTDSIIGLLSQIKLKHLTVCQSATLEWVPWRSGVVQQVLRV</sequence>
<keyword evidence="7" id="KW-1185">Reference proteome</keyword>
<proteinExistence type="inferred from homology"/>
<comment type="similarity">
    <text evidence="1">Belongs to the CACTIN family.</text>
</comment>
<dbReference type="GO" id="GO:0005681">
    <property type="term" value="C:spliceosomal complex"/>
    <property type="evidence" value="ECO:0007669"/>
    <property type="project" value="TreeGrafter"/>
</dbReference>
<dbReference type="OrthoDB" id="265955at2759"/>
<dbReference type="GeneID" id="59285939"/>
<organism evidence="6 7">
    <name type="scientific">Letharia columbiana</name>
    <dbReference type="NCBI Taxonomy" id="112416"/>
    <lineage>
        <taxon>Eukaryota</taxon>
        <taxon>Fungi</taxon>
        <taxon>Dikarya</taxon>
        <taxon>Ascomycota</taxon>
        <taxon>Pezizomycotina</taxon>
        <taxon>Lecanoromycetes</taxon>
        <taxon>OSLEUM clade</taxon>
        <taxon>Lecanoromycetidae</taxon>
        <taxon>Lecanorales</taxon>
        <taxon>Lecanorineae</taxon>
        <taxon>Parmeliaceae</taxon>
        <taxon>Letharia</taxon>
    </lineage>
</organism>
<dbReference type="GO" id="GO:0045292">
    <property type="term" value="P:mRNA cis splicing, via spliceosome"/>
    <property type="evidence" value="ECO:0007669"/>
    <property type="project" value="TreeGrafter"/>
</dbReference>
<feature type="domain" description="Splicing factor Cactin C-terminal" evidence="4">
    <location>
        <begin position="447"/>
        <end position="580"/>
    </location>
</feature>
<evidence type="ECO:0000256" key="3">
    <source>
        <dbReference type="SAM" id="MobiDB-lite"/>
    </source>
</evidence>
<evidence type="ECO:0000256" key="2">
    <source>
        <dbReference type="ARBA" id="ARBA00034534"/>
    </source>
</evidence>
<dbReference type="PANTHER" id="PTHR21737:SF4">
    <property type="entry name" value="SPLICING FACTOR CACTIN"/>
    <property type="match status" value="1"/>
</dbReference>
<gene>
    <name evidence="6" type="ORF">HO173_004274</name>
</gene>
<protein>
    <recommendedName>
        <fullName evidence="2">Splicing factor Cactin</fullName>
    </recommendedName>
</protein>
<feature type="compositionally biased region" description="Basic and acidic residues" evidence="3">
    <location>
        <begin position="1"/>
        <end position="11"/>
    </location>
</feature>
<dbReference type="GO" id="GO:0005737">
    <property type="term" value="C:cytoplasm"/>
    <property type="evidence" value="ECO:0007669"/>
    <property type="project" value="TreeGrafter"/>
</dbReference>
<reference evidence="6 7" key="1">
    <citation type="journal article" date="2020" name="Genomics">
        <title>Complete, high-quality genomes from long-read metagenomic sequencing of two wolf lichen thalli reveals enigmatic genome architecture.</title>
        <authorList>
            <person name="McKenzie S.K."/>
            <person name="Walston R.F."/>
            <person name="Allen J.L."/>
        </authorList>
    </citation>
    <scope>NUCLEOTIDE SEQUENCE [LARGE SCALE GENOMIC DNA]</scope>
    <source>
        <strain evidence="6">WasteWater2</strain>
    </source>
</reference>
<comment type="caution">
    <text evidence="6">The sequence shown here is derived from an EMBL/GenBank/DDBJ whole genome shotgun (WGS) entry which is preliminary data.</text>
</comment>
<dbReference type="InterPro" id="IPR018816">
    <property type="entry name" value="Cactin_central"/>
</dbReference>
<dbReference type="RefSeq" id="XP_037166708.1">
    <property type="nucleotide sequence ID" value="XM_037306198.1"/>
</dbReference>